<keyword evidence="2" id="KW-1185">Reference proteome</keyword>
<sequence length="245" mass="27243">MQFTYLLAILSITLTPSLNQKLTPNAVTSLLQGLLSSKNTGPVMQMLSSAANKKRPLSNVPKTISRRYVIAENMPKTVLESEALDRMTHVVERPSEKCIKKNIMVQNPVQVIQNGNQMVLPKNMVVQRRLETVLPKNVIIQNGGEVSLPRNVIVRKNEMPRRLVQNHDFTIKVPEIVQQKVLRTQPTDYVTVPQQKVLIRSENPFLPAASPVSPLTALSSSGLPPAGSRSRGQFLRKIPIPPPTI</sequence>
<organism evidence="1 2">
    <name type="scientific">Mythimna loreyi</name>
    <dbReference type="NCBI Taxonomy" id="667449"/>
    <lineage>
        <taxon>Eukaryota</taxon>
        <taxon>Metazoa</taxon>
        <taxon>Ecdysozoa</taxon>
        <taxon>Arthropoda</taxon>
        <taxon>Hexapoda</taxon>
        <taxon>Insecta</taxon>
        <taxon>Pterygota</taxon>
        <taxon>Neoptera</taxon>
        <taxon>Endopterygota</taxon>
        <taxon>Lepidoptera</taxon>
        <taxon>Glossata</taxon>
        <taxon>Ditrysia</taxon>
        <taxon>Noctuoidea</taxon>
        <taxon>Noctuidae</taxon>
        <taxon>Noctuinae</taxon>
        <taxon>Hadenini</taxon>
        <taxon>Mythimna</taxon>
    </lineage>
</organism>
<gene>
    <name evidence="1" type="ORF">PYW08_011363</name>
</gene>
<dbReference type="EMBL" id="CM056805">
    <property type="protein sequence ID" value="KAJ8707229.1"/>
    <property type="molecule type" value="Genomic_DNA"/>
</dbReference>
<accession>A0ACC2Q5I8</accession>
<name>A0ACC2Q5I8_9NEOP</name>
<protein>
    <submittedName>
        <fullName evidence="1">Uncharacterized protein</fullName>
    </submittedName>
</protein>
<evidence type="ECO:0000313" key="1">
    <source>
        <dbReference type="EMBL" id="KAJ8707229.1"/>
    </source>
</evidence>
<dbReference type="Proteomes" id="UP001231649">
    <property type="component" value="Chromosome 29"/>
</dbReference>
<reference evidence="1" key="1">
    <citation type="submission" date="2023-03" db="EMBL/GenBank/DDBJ databases">
        <title>Chromosome-level genomes of two armyworms, Mythimna separata and Mythimna loreyi, provide insights into the biosynthesis and reception of sex pheromones.</title>
        <authorList>
            <person name="Zhao H."/>
        </authorList>
    </citation>
    <scope>NUCLEOTIDE SEQUENCE</scope>
    <source>
        <strain evidence="1">BeijingLab</strain>
    </source>
</reference>
<comment type="caution">
    <text evidence="1">The sequence shown here is derived from an EMBL/GenBank/DDBJ whole genome shotgun (WGS) entry which is preliminary data.</text>
</comment>
<proteinExistence type="predicted"/>
<evidence type="ECO:0000313" key="2">
    <source>
        <dbReference type="Proteomes" id="UP001231649"/>
    </source>
</evidence>